<sequence length="361" mass="39775">MGPDVWRWSLGVFYIIAVATIWIAASYIVQSVVDSGVSPFLITYICNSLFVVYLPIVEIARFFGDSIEKIQFLPSEEDDHTQIHSDPERVNLLQESNPSSEIRFSANPHGDQSIDAITNRQSMLMQPQVKKWIQRAPLDMPFWFFAQLTFNLSLKHSCSSFSIALRSLHHSDPQKVADEGKGGRASMAEFLGYLGLFNLLIFSPVALILNFTKLEPFRILSWKQLSLVVGKGLLDNVLSDYLWAKAVLLTTTTAATAGLTIQVPMAALVDSLTAIPHISWTTLAAPPSWSDSQGSASPPAAAVSLELHPSSLKLILVMILIPFQLSLNLSAVSSSTMISAIRPKKLHLSFNPQGKLNNINN</sequence>
<evidence type="ECO:0000313" key="7">
    <source>
        <dbReference type="Proteomes" id="UP001189122"/>
    </source>
</evidence>
<dbReference type="EMBL" id="CACRZD030000002">
    <property type="protein sequence ID" value="CAA6655405.1"/>
    <property type="molecule type" value="Genomic_DNA"/>
</dbReference>
<name>A0A7I8IDE1_SPIIN</name>
<accession>A0A7I8IDE1</accession>
<reference evidence="6 7" key="1">
    <citation type="submission" date="2019-12" db="EMBL/GenBank/DDBJ databases">
        <authorList>
            <person name="Scholz U."/>
            <person name="Mascher M."/>
            <person name="Fiebig A."/>
        </authorList>
    </citation>
    <scope>NUCLEOTIDE SEQUENCE</scope>
</reference>
<protein>
    <submittedName>
        <fullName evidence="6">Uncharacterized protein</fullName>
    </submittedName>
</protein>
<evidence type="ECO:0000256" key="5">
    <source>
        <dbReference type="SAM" id="Phobius"/>
    </source>
</evidence>
<dbReference type="Proteomes" id="UP001189122">
    <property type="component" value="Unassembled WGS sequence"/>
</dbReference>
<keyword evidence="4 5" id="KW-0472">Membrane</keyword>
<dbReference type="PANTHER" id="PTHR23051:SF0">
    <property type="entry name" value="SOLUTE CARRIER FAMILY 35 MEMBER F5"/>
    <property type="match status" value="1"/>
</dbReference>
<dbReference type="PANTHER" id="PTHR23051">
    <property type="entry name" value="SOLUTE CARRIER FAMILY 35, MEMBER F5"/>
    <property type="match status" value="1"/>
</dbReference>
<dbReference type="AlphaFoldDB" id="A0A7I8IDE1"/>
<comment type="subcellular location">
    <subcellularLocation>
        <location evidence="1">Membrane</location>
        <topology evidence="1">Multi-pass membrane protein</topology>
    </subcellularLocation>
</comment>
<keyword evidence="7" id="KW-1185">Reference proteome</keyword>
<keyword evidence="3 5" id="KW-1133">Transmembrane helix</keyword>
<evidence type="ECO:0000256" key="1">
    <source>
        <dbReference type="ARBA" id="ARBA00004141"/>
    </source>
</evidence>
<evidence type="ECO:0000256" key="3">
    <source>
        <dbReference type="ARBA" id="ARBA00022989"/>
    </source>
</evidence>
<feature type="transmembrane region" description="Helical" evidence="5">
    <location>
        <begin position="12"/>
        <end position="29"/>
    </location>
</feature>
<evidence type="ECO:0000256" key="4">
    <source>
        <dbReference type="ARBA" id="ARBA00023136"/>
    </source>
</evidence>
<proteinExistence type="predicted"/>
<dbReference type="EMBL" id="LR743589">
    <property type="protein sequence ID" value="CAA2615695.1"/>
    <property type="molecule type" value="Genomic_DNA"/>
</dbReference>
<dbReference type="GO" id="GO:0016020">
    <property type="term" value="C:membrane"/>
    <property type="evidence" value="ECO:0007669"/>
    <property type="project" value="UniProtKB-SubCell"/>
</dbReference>
<evidence type="ECO:0000256" key="2">
    <source>
        <dbReference type="ARBA" id="ARBA00022692"/>
    </source>
</evidence>
<keyword evidence="2 5" id="KW-0812">Transmembrane</keyword>
<gene>
    <name evidence="6" type="ORF">SI7747_02001945</name>
</gene>
<evidence type="ECO:0000313" key="6">
    <source>
        <dbReference type="EMBL" id="CAA2615695.1"/>
    </source>
</evidence>
<feature type="transmembrane region" description="Helical" evidence="5">
    <location>
        <begin position="41"/>
        <end position="63"/>
    </location>
</feature>
<feature type="transmembrane region" description="Helical" evidence="5">
    <location>
        <begin position="190"/>
        <end position="211"/>
    </location>
</feature>
<organism evidence="6">
    <name type="scientific">Spirodela intermedia</name>
    <name type="common">Intermediate duckweed</name>
    <dbReference type="NCBI Taxonomy" id="51605"/>
    <lineage>
        <taxon>Eukaryota</taxon>
        <taxon>Viridiplantae</taxon>
        <taxon>Streptophyta</taxon>
        <taxon>Embryophyta</taxon>
        <taxon>Tracheophyta</taxon>
        <taxon>Spermatophyta</taxon>
        <taxon>Magnoliopsida</taxon>
        <taxon>Liliopsida</taxon>
        <taxon>Araceae</taxon>
        <taxon>Lemnoideae</taxon>
        <taxon>Spirodela</taxon>
    </lineage>
</organism>